<feature type="region of interest" description="Disordered" evidence="3">
    <location>
        <begin position="288"/>
        <end position="361"/>
    </location>
</feature>
<reference evidence="5 6" key="1">
    <citation type="journal article" date="2018" name="Mol. Biol. Evol.">
        <title>Broad Genomic Sampling Reveals a Smut Pathogenic Ancestry of the Fungal Clade Ustilaginomycotina.</title>
        <authorList>
            <person name="Kijpornyongpan T."/>
            <person name="Mondo S.J."/>
            <person name="Barry K."/>
            <person name="Sandor L."/>
            <person name="Lee J."/>
            <person name="Lipzen A."/>
            <person name="Pangilinan J."/>
            <person name="LaButti K."/>
            <person name="Hainaut M."/>
            <person name="Henrissat B."/>
            <person name="Grigoriev I.V."/>
            <person name="Spatafora J.W."/>
            <person name="Aime M.C."/>
        </authorList>
    </citation>
    <scope>NUCLEOTIDE SEQUENCE [LARGE SCALE GENOMIC DNA]</scope>
    <source>
        <strain evidence="5 6">MCA 4198</strain>
    </source>
</reference>
<dbReference type="GO" id="GO:0016814">
    <property type="term" value="F:hydrolase activity, acting on carbon-nitrogen (but not peptide) bonds, in cyclic amidines"/>
    <property type="evidence" value="ECO:0007669"/>
    <property type="project" value="UniProtKB-ARBA"/>
</dbReference>
<feature type="domain" description="CMP/dCMP-type deaminase" evidence="4">
    <location>
        <begin position="102"/>
        <end position="163"/>
    </location>
</feature>
<proteinExistence type="predicted"/>
<keyword evidence="6" id="KW-1185">Reference proteome</keyword>
<gene>
    <name evidence="5" type="ORF">FA10DRAFT_266103</name>
</gene>
<evidence type="ECO:0000259" key="4">
    <source>
        <dbReference type="Pfam" id="PF00383"/>
    </source>
</evidence>
<dbReference type="GeneID" id="37043273"/>
<dbReference type="InParanoid" id="A0A316YT70"/>
<name>A0A316YT70_9BASI</name>
<feature type="region of interest" description="Disordered" evidence="3">
    <location>
        <begin position="202"/>
        <end position="237"/>
    </location>
</feature>
<evidence type="ECO:0000313" key="6">
    <source>
        <dbReference type="Proteomes" id="UP000245768"/>
    </source>
</evidence>
<organism evidence="5 6">
    <name type="scientific">Acaromyces ingoldii</name>
    <dbReference type="NCBI Taxonomy" id="215250"/>
    <lineage>
        <taxon>Eukaryota</taxon>
        <taxon>Fungi</taxon>
        <taxon>Dikarya</taxon>
        <taxon>Basidiomycota</taxon>
        <taxon>Ustilaginomycotina</taxon>
        <taxon>Exobasidiomycetes</taxon>
        <taxon>Exobasidiales</taxon>
        <taxon>Cryptobasidiaceae</taxon>
        <taxon>Acaromyces</taxon>
    </lineage>
</organism>
<dbReference type="GO" id="GO:0008270">
    <property type="term" value="F:zinc ion binding"/>
    <property type="evidence" value="ECO:0007669"/>
    <property type="project" value="InterPro"/>
</dbReference>
<keyword evidence="1" id="KW-0479">Metal-binding</keyword>
<feature type="region of interest" description="Disordered" evidence="3">
    <location>
        <begin position="1"/>
        <end position="36"/>
    </location>
</feature>
<dbReference type="STRING" id="215250.A0A316YT70"/>
<dbReference type="RefSeq" id="XP_025379520.1">
    <property type="nucleotide sequence ID" value="XM_025521357.1"/>
</dbReference>
<protein>
    <recommendedName>
        <fullName evidence="4">CMP/dCMP-type deaminase domain-containing protein</fullName>
    </recommendedName>
</protein>
<dbReference type="GO" id="GO:0019239">
    <property type="term" value="F:deaminase activity"/>
    <property type="evidence" value="ECO:0007669"/>
    <property type="project" value="UniProtKB-ARBA"/>
</dbReference>
<dbReference type="InterPro" id="IPR016192">
    <property type="entry name" value="APOBEC/CMP_deaminase_Zn-bd"/>
</dbReference>
<dbReference type="PROSITE" id="PS00903">
    <property type="entry name" value="CYT_DCMP_DEAMINASES_1"/>
    <property type="match status" value="1"/>
</dbReference>
<evidence type="ECO:0000256" key="1">
    <source>
        <dbReference type="ARBA" id="ARBA00022723"/>
    </source>
</evidence>
<dbReference type="EMBL" id="KZ819635">
    <property type="protein sequence ID" value="PWN92322.1"/>
    <property type="molecule type" value="Genomic_DNA"/>
</dbReference>
<dbReference type="GO" id="GO:0006139">
    <property type="term" value="P:nucleobase-containing compound metabolic process"/>
    <property type="evidence" value="ECO:0007669"/>
    <property type="project" value="UniProtKB-ARBA"/>
</dbReference>
<evidence type="ECO:0000256" key="3">
    <source>
        <dbReference type="SAM" id="MobiDB-lite"/>
    </source>
</evidence>
<feature type="compositionally biased region" description="Low complexity" evidence="3">
    <location>
        <begin position="13"/>
        <end position="27"/>
    </location>
</feature>
<keyword evidence="2" id="KW-0862">Zinc</keyword>
<feature type="compositionally biased region" description="Acidic residues" evidence="3">
    <location>
        <begin position="321"/>
        <end position="330"/>
    </location>
</feature>
<accession>A0A316YT70</accession>
<dbReference type="InterPro" id="IPR002125">
    <property type="entry name" value="CMP_dCMP_dom"/>
</dbReference>
<evidence type="ECO:0000313" key="5">
    <source>
        <dbReference type="EMBL" id="PWN92322.1"/>
    </source>
</evidence>
<dbReference type="SUPFAM" id="SSF53927">
    <property type="entry name" value="Cytidine deaminase-like"/>
    <property type="match status" value="1"/>
</dbReference>
<dbReference type="Gene3D" id="3.40.140.10">
    <property type="entry name" value="Cytidine Deaminase, domain 2"/>
    <property type="match status" value="1"/>
</dbReference>
<dbReference type="AlphaFoldDB" id="A0A316YT70"/>
<dbReference type="Proteomes" id="UP000245768">
    <property type="component" value="Unassembled WGS sequence"/>
</dbReference>
<feature type="compositionally biased region" description="Polar residues" evidence="3">
    <location>
        <begin position="1"/>
        <end position="12"/>
    </location>
</feature>
<evidence type="ECO:0000256" key="2">
    <source>
        <dbReference type="ARBA" id="ARBA00022833"/>
    </source>
</evidence>
<dbReference type="InterPro" id="IPR016193">
    <property type="entry name" value="Cytidine_deaminase-like"/>
</dbReference>
<sequence>MAEQSSSSTAPAETSLESEPLSTLSEPLPLPPYEFDPSLSEDENMLTWVSILARHSFSKKGHMGTIFVAPPATGDPSSPSPSSCQPHISSRIRAYANNTPLLYARCNAKTRGAVPEIHAEALAISRSARRGVSLAGVTVYISFPPCNECFKLLLGAGVARCVFKKSVLPTEQGDSVLVAAEAAGVEMKGTLDDMMRARVKDGGLESEKRVKKADRKPLSEEVQRLREKEHEEDETRDTRVRAFWAAQGEDATKTRARVERAWQDWHQRYREAKTRVHARWGRLRFRGQRSEDDEDDDDIDGFDDAKEAGPQAKQQTKGDDVTAEEVDMDELANAQEPILAKRPSEDGEAIGLIEKKVQRRE</sequence>
<dbReference type="OrthoDB" id="6710946at2759"/>
<dbReference type="Pfam" id="PF00383">
    <property type="entry name" value="dCMP_cyt_deam_1"/>
    <property type="match status" value="1"/>
</dbReference>
<feature type="compositionally biased region" description="Basic and acidic residues" evidence="3">
    <location>
        <begin position="215"/>
        <end position="229"/>
    </location>
</feature>
<feature type="compositionally biased region" description="Acidic residues" evidence="3">
    <location>
        <begin position="291"/>
        <end position="302"/>
    </location>
</feature>